<dbReference type="SUPFAM" id="SSF52047">
    <property type="entry name" value="RNI-like"/>
    <property type="match status" value="1"/>
</dbReference>
<dbReference type="GO" id="GO:0031146">
    <property type="term" value="P:SCF-dependent proteasomal ubiquitin-dependent protein catabolic process"/>
    <property type="evidence" value="ECO:0007669"/>
    <property type="project" value="TreeGrafter"/>
</dbReference>
<evidence type="ECO:0000313" key="2">
    <source>
        <dbReference type="EMBL" id="PWA74605.1"/>
    </source>
</evidence>
<dbReference type="PANTHER" id="PTHR13318">
    <property type="entry name" value="PARTNER OF PAIRED, ISOFORM B-RELATED"/>
    <property type="match status" value="1"/>
</dbReference>
<organism evidence="2 3">
    <name type="scientific">Artemisia annua</name>
    <name type="common">Sweet wormwood</name>
    <dbReference type="NCBI Taxonomy" id="35608"/>
    <lineage>
        <taxon>Eukaryota</taxon>
        <taxon>Viridiplantae</taxon>
        <taxon>Streptophyta</taxon>
        <taxon>Embryophyta</taxon>
        <taxon>Tracheophyta</taxon>
        <taxon>Spermatophyta</taxon>
        <taxon>Magnoliopsida</taxon>
        <taxon>eudicotyledons</taxon>
        <taxon>Gunneridae</taxon>
        <taxon>Pentapetalae</taxon>
        <taxon>asterids</taxon>
        <taxon>campanulids</taxon>
        <taxon>Asterales</taxon>
        <taxon>Asteraceae</taxon>
        <taxon>Asteroideae</taxon>
        <taxon>Anthemideae</taxon>
        <taxon>Artemisiinae</taxon>
        <taxon>Artemisia</taxon>
    </lineage>
</organism>
<evidence type="ECO:0000313" key="3">
    <source>
        <dbReference type="Proteomes" id="UP000245207"/>
    </source>
</evidence>
<dbReference type="InterPro" id="IPR032675">
    <property type="entry name" value="LRR_dom_sf"/>
</dbReference>
<dbReference type="CDD" id="cd22159">
    <property type="entry name" value="F-box_AtTIR1-like"/>
    <property type="match status" value="1"/>
</dbReference>
<dbReference type="InterPro" id="IPR006553">
    <property type="entry name" value="Leu-rich_rpt_Cys-con_subtyp"/>
</dbReference>
<dbReference type="Pfam" id="PF25372">
    <property type="entry name" value="DUF7885"/>
    <property type="match status" value="1"/>
</dbReference>
<keyword evidence="3" id="KW-1185">Reference proteome</keyword>
<dbReference type="OrthoDB" id="550575at2759"/>
<dbReference type="EMBL" id="PKPP01002540">
    <property type="protein sequence ID" value="PWA74605.1"/>
    <property type="molecule type" value="Genomic_DNA"/>
</dbReference>
<dbReference type="AlphaFoldDB" id="A0A2U1NM71"/>
<reference evidence="2 3" key="1">
    <citation type="journal article" date="2018" name="Mol. Plant">
        <title>The genome of Artemisia annua provides insight into the evolution of Asteraceae family and artemisinin biosynthesis.</title>
        <authorList>
            <person name="Shen Q."/>
            <person name="Zhang L."/>
            <person name="Liao Z."/>
            <person name="Wang S."/>
            <person name="Yan T."/>
            <person name="Shi P."/>
            <person name="Liu M."/>
            <person name="Fu X."/>
            <person name="Pan Q."/>
            <person name="Wang Y."/>
            <person name="Lv Z."/>
            <person name="Lu X."/>
            <person name="Zhang F."/>
            <person name="Jiang W."/>
            <person name="Ma Y."/>
            <person name="Chen M."/>
            <person name="Hao X."/>
            <person name="Li L."/>
            <person name="Tang Y."/>
            <person name="Lv G."/>
            <person name="Zhou Y."/>
            <person name="Sun X."/>
            <person name="Brodelius P.E."/>
            <person name="Rose J.K.C."/>
            <person name="Tang K."/>
        </authorList>
    </citation>
    <scope>NUCLEOTIDE SEQUENCE [LARGE SCALE GENOMIC DNA]</scope>
    <source>
        <strain evidence="3">cv. Huhao1</strain>
        <tissue evidence="2">Leaf</tissue>
    </source>
</reference>
<proteinExistence type="predicted"/>
<protein>
    <submittedName>
        <fullName evidence="2">Leucine-rich repeat domain, L domain-like protein</fullName>
    </submittedName>
</protein>
<gene>
    <name evidence="2" type="ORF">CTI12_AA250420</name>
</gene>
<comment type="caution">
    <text evidence="2">The sequence shown here is derived from an EMBL/GenBank/DDBJ whole genome shotgun (WGS) entry which is preliminary data.</text>
</comment>
<dbReference type="SMART" id="SM00367">
    <property type="entry name" value="LRR_CC"/>
    <property type="match status" value="7"/>
</dbReference>
<name>A0A2U1NM71_ARTAN</name>
<dbReference type="Gene3D" id="3.80.10.10">
    <property type="entry name" value="Ribonuclease Inhibitor"/>
    <property type="match status" value="2"/>
</dbReference>
<evidence type="ECO:0000259" key="1">
    <source>
        <dbReference type="Pfam" id="PF25372"/>
    </source>
</evidence>
<dbReference type="PANTHER" id="PTHR13318:SF105">
    <property type="entry name" value="F-BOX_LRR-REPEAT PROTEIN 3"/>
    <property type="match status" value="1"/>
</dbReference>
<dbReference type="STRING" id="35608.A0A2U1NM71"/>
<sequence length="387" mass="42683">MDFGYKNKRTCIRSTQPLPDDVLCLIFKNIDTNIDQNSFGLSCRNFLDIQNSSRKCLKLGRPAWWSNCSSDTITRTLLSRFTQLEALSLGSCTHVSDLGLTPLLKYGSKLHSLYLDHCYRLTDVGFASVASGCKLLSVISLSRCTISDSGLEILTNSCISLREVNISGCTNITCAGILSLNRNCRQLRALNISGCEIFGVSFHGFSSTLTCLEAQKCAFYTTAVDGILSGGGLEYLNLSALCNRPSVLGANGLGLVPSNLKILNFAGCTFVDDDAIKKISKGCPLLQISYCHIGLFGWESIGLYCKNLEILHVIKCYYLCDTGLLSLGNGCKSLSVIYMIKNWPITTNGFESFIRMRKDVEIKCEVIRDIVPSWAFTSYDNNHMKKN</sequence>
<feature type="domain" description="F-box/LRR-repeat protein 15-like leucin rich repeat" evidence="1">
    <location>
        <begin position="82"/>
        <end position="198"/>
    </location>
</feature>
<dbReference type="InterPro" id="IPR057207">
    <property type="entry name" value="FBXL15_LRR"/>
</dbReference>
<accession>A0A2U1NM71</accession>
<dbReference type="Proteomes" id="UP000245207">
    <property type="component" value="Unassembled WGS sequence"/>
</dbReference>
<dbReference type="GO" id="GO:0019005">
    <property type="term" value="C:SCF ubiquitin ligase complex"/>
    <property type="evidence" value="ECO:0007669"/>
    <property type="project" value="TreeGrafter"/>
</dbReference>